<dbReference type="InterPro" id="IPR048711">
    <property type="entry name" value="WHD_Rv2258c"/>
</dbReference>
<reference evidence="2" key="2">
    <citation type="journal article" date="2021" name="Genome Biol. Evol.">
        <title>Developing a high-quality reference genome for a parasitic bivalve with doubly uniparental inheritance (Bivalvia: Unionida).</title>
        <authorList>
            <person name="Smith C.H."/>
        </authorList>
    </citation>
    <scope>NUCLEOTIDE SEQUENCE</scope>
    <source>
        <strain evidence="2">CHS0354</strain>
        <tissue evidence="2">Mantle</tissue>
    </source>
</reference>
<feature type="domain" description="S-adenosylmethionine-dependent methyltransferase Rv2258c-like winged HTH" evidence="1">
    <location>
        <begin position="106"/>
        <end position="140"/>
    </location>
</feature>
<dbReference type="Pfam" id="PF21320">
    <property type="entry name" value="WHD_Rv2258c"/>
    <property type="match status" value="1"/>
</dbReference>
<organism evidence="2 3">
    <name type="scientific">Potamilus streckersoni</name>
    <dbReference type="NCBI Taxonomy" id="2493646"/>
    <lineage>
        <taxon>Eukaryota</taxon>
        <taxon>Metazoa</taxon>
        <taxon>Spiralia</taxon>
        <taxon>Lophotrochozoa</taxon>
        <taxon>Mollusca</taxon>
        <taxon>Bivalvia</taxon>
        <taxon>Autobranchia</taxon>
        <taxon>Heteroconchia</taxon>
        <taxon>Palaeoheterodonta</taxon>
        <taxon>Unionida</taxon>
        <taxon>Unionoidea</taxon>
        <taxon>Unionidae</taxon>
        <taxon>Ambleminae</taxon>
        <taxon>Lampsilini</taxon>
        <taxon>Potamilus</taxon>
    </lineage>
</organism>
<dbReference type="EMBL" id="JAEAOA010002311">
    <property type="protein sequence ID" value="KAK3578040.1"/>
    <property type="molecule type" value="Genomic_DNA"/>
</dbReference>
<dbReference type="AlphaFoldDB" id="A0AAE0VIK3"/>
<accession>A0AAE0VIK3</accession>
<dbReference type="PANTHER" id="PTHR45128:SF1">
    <property type="entry name" value="S-ADENOSYLMETHIONINE-DEPENDENT METHYLTRANSFERASE RV2258C"/>
    <property type="match status" value="1"/>
</dbReference>
<dbReference type="Proteomes" id="UP001195483">
    <property type="component" value="Unassembled WGS sequence"/>
</dbReference>
<name>A0AAE0VIK3_9BIVA</name>
<evidence type="ECO:0000313" key="3">
    <source>
        <dbReference type="Proteomes" id="UP001195483"/>
    </source>
</evidence>
<dbReference type="InterPro" id="IPR053173">
    <property type="entry name" value="SAM-binding_MTase"/>
</dbReference>
<keyword evidence="3" id="KW-1185">Reference proteome</keyword>
<evidence type="ECO:0000313" key="2">
    <source>
        <dbReference type="EMBL" id="KAK3578040.1"/>
    </source>
</evidence>
<protein>
    <recommendedName>
        <fullName evidence="1">S-adenosylmethionine-dependent methyltransferase Rv2258c-like winged HTH domain-containing protein</fullName>
    </recommendedName>
</protein>
<evidence type="ECO:0000259" key="1">
    <source>
        <dbReference type="Pfam" id="PF21320"/>
    </source>
</evidence>
<sequence length="202" mass="23076">MEESKYNKYLTNMFTSGYITIGIAIGWETGVLEFLCKTDQPLTTMEIADGTKLKERYREQEGLILSLGLSHTSALELSIQKLNITHVSFRIIDSEIEIRFQKTVLRYVREWLGCMVAANVVILDAQSDRYHVPANHKKVLLNQAVFSSGLIHYARRFDMTKEVFAAGGPKDSYALRNTMNKISLLWTDSMPVRYQSFSSIVH</sequence>
<gene>
    <name evidence="2" type="ORF">CHS0354_039587</name>
</gene>
<reference evidence="2" key="3">
    <citation type="submission" date="2023-05" db="EMBL/GenBank/DDBJ databases">
        <authorList>
            <person name="Smith C.H."/>
        </authorList>
    </citation>
    <scope>NUCLEOTIDE SEQUENCE</scope>
    <source>
        <strain evidence="2">CHS0354</strain>
        <tissue evidence="2">Mantle</tissue>
    </source>
</reference>
<proteinExistence type="predicted"/>
<reference evidence="2" key="1">
    <citation type="journal article" date="2021" name="Genome Biol. Evol.">
        <title>A High-Quality Reference Genome for a Parasitic Bivalve with Doubly Uniparental Inheritance (Bivalvia: Unionida).</title>
        <authorList>
            <person name="Smith C.H."/>
        </authorList>
    </citation>
    <scope>NUCLEOTIDE SEQUENCE</scope>
    <source>
        <strain evidence="2">CHS0354</strain>
    </source>
</reference>
<comment type="caution">
    <text evidence="2">The sequence shown here is derived from an EMBL/GenBank/DDBJ whole genome shotgun (WGS) entry which is preliminary data.</text>
</comment>
<dbReference type="PANTHER" id="PTHR45128">
    <property type="entry name" value="METHYLTRANSFERASE TYPE 11"/>
    <property type="match status" value="1"/>
</dbReference>